<dbReference type="AlphaFoldDB" id="A0A0B4FRR7"/>
<protein>
    <submittedName>
        <fullName evidence="3">4-oxalocrotonate tautomerase</fullName>
    </submittedName>
</protein>
<comment type="caution">
    <text evidence="3">The sequence shown here is derived from an EMBL/GenBank/DDBJ whole genome shotgun (WGS) entry which is preliminary data.</text>
</comment>
<gene>
    <name evidence="3" type="ORF">MAN_00016</name>
</gene>
<reference evidence="3 4" key="1">
    <citation type="journal article" date="2014" name="Proc. Natl. Acad. Sci. U.S.A.">
        <title>Trajectory and genomic determinants of fungal-pathogen speciation and host adaptation.</title>
        <authorList>
            <person name="Hu X."/>
            <person name="Xiao G."/>
            <person name="Zheng P."/>
            <person name="Shang Y."/>
            <person name="Su Y."/>
            <person name="Zhang X."/>
            <person name="Liu X."/>
            <person name="Zhan S."/>
            <person name="St Leger R.J."/>
            <person name="Wang C."/>
        </authorList>
    </citation>
    <scope>NUCLEOTIDE SEQUENCE [LARGE SCALE GENOMIC DNA]</scope>
    <source>
        <strain evidence="3 4">ARSEF 549</strain>
    </source>
</reference>
<evidence type="ECO:0000256" key="1">
    <source>
        <dbReference type="ARBA" id="ARBA00023235"/>
    </source>
</evidence>
<dbReference type="Pfam" id="PF01361">
    <property type="entry name" value="Tautomerase"/>
    <property type="match status" value="1"/>
</dbReference>
<evidence type="ECO:0000313" key="3">
    <source>
        <dbReference type="EMBL" id="KID70417.1"/>
    </source>
</evidence>
<dbReference type="InterPro" id="IPR014347">
    <property type="entry name" value="Tautomerase/MIF_sf"/>
</dbReference>
<organism evidence="3 4">
    <name type="scientific">Metarhizium anisopliae (strain ARSEF 549)</name>
    <dbReference type="NCBI Taxonomy" id="3151832"/>
    <lineage>
        <taxon>Eukaryota</taxon>
        <taxon>Fungi</taxon>
        <taxon>Dikarya</taxon>
        <taxon>Ascomycota</taxon>
        <taxon>Pezizomycotina</taxon>
        <taxon>Sordariomycetes</taxon>
        <taxon>Hypocreomycetidae</taxon>
        <taxon>Hypocreales</taxon>
        <taxon>Clavicipitaceae</taxon>
        <taxon>Metarhizium</taxon>
    </lineage>
</organism>
<dbReference type="SUPFAM" id="SSF55331">
    <property type="entry name" value="Tautomerase/MIF"/>
    <property type="match status" value="1"/>
</dbReference>
<evidence type="ECO:0000259" key="2">
    <source>
        <dbReference type="Pfam" id="PF01361"/>
    </source>
</evidence>
<keyword evidence="1" id="KW-0413">Isomerase</keyword>
<accession>A0A0B4FRR7</accession>
<name>A0A0B4FRR7_METAF</name>
<feature type="non-terminal residue" evidence="3">
    <location>
        <position position="1"/>
    </location>
</feature>
<dbReference type="Gene3D" id="3.30.429.10">
    <property type="entry name" value="Macrophage Migration Inhibitory Factor"/>
    <property type="match status" value="1"/>
</dbReference>
<dbReference type="VEuPathDB" id="FungiDB:MAN_00016"/>
<dbReference type="HOGENOM" id="CLU_128786_0_0_1"/>
<evidence type="ECO:0000313" key="4">
    <source>
        <dbReference type="Proteomes" id="UP000031186"/>
    </source>
</evidence>
<feature type="domain" description="4-oxalocrotonate tautomerase-like" evidence="2">
    <location>
        <begin position="71"/>
        <end position="121"/>
    </location>
</feature>
<dbReference type="EMBL" id="AZNF01000001">
    <property type="protein sequence ID" value="KID70417.1"/>
    <property type="molecule type" value="Genomic_DNA"/>
</dbReference>
<proteinExistence type="predicted"/>
<sequence length="121" mass="13225">MPVIYLSYPEGTFSPDNLNSTADHITRDAVGLEKLPLTGDALSATMIYAREYPRAYVFHGGKPGGNRFVAVDINVLQGGYSATTKTELIKRVTDTIEKYGQLSQGGPRRVHVVIREVAEAN</sequence>
<dbReference type="InterPro" id="IPR004370">
    <property type="entry name" value="4-OT-like_dom"/>
</dbReference>
<dbReference type="Proteomes" id="UP000031186">
    <property type="component" value="Unassembled WGS sequence"/>
</dbReference>
<dbReference type="GO" id="GO:0016853">
    <property type="term" value="F:isomerase activity"/>
    <property type="evidence" value="ECO:0007669"/>
    <property type="project" value="UniProtKB-KW"/>
</dbReference>
<keyword evidence="4" id="KW-1185">Reference proteome</keyword>